<accession>A0A7I0HM06</accession>
<dbReference type="Gene3D" id="1.20.1540.10">
    <property type="entry name" value="Rhomboid-like"/>
    <property type="match status" value="1"/>
</dbReference>
<dbReference type="GO" id="GO:0016020">
    <property type="term" value="C:membrane"/>
    <property type="evidence" value="ECO:0007669"/>
    <property type="project" value="UniProtKB-SubCell"/>
</dbReference>
<evidence type="ECO:0000313" key="8">
    <source>
        <dbReference type="Proteomes" id="UP000297641"/>
    </source>
</evidence>
<dbReference type="Proteomes" id="UP000297641">
    <property type="component" value="Unassembled WGS sequence"/>
</dbReference>
<keyword evidence="4 5" id="KW-0472">Membrane</keyword>
<evidence type="ECO:0000256" key="4">
    <source>
        <dbReference type="ARBA" id="ARBA00023136"/>
    </source>
</evidence>
<dbReference type="SUPFAM" id="SSF144091">
    <property type="entry name" value="Rhomboid-like"/>
    <property type="match status" value="1"/>
</dbReference>
<reference evidence="7 8" key="1">
    <citation type="journal article" date="2019" name="PLoS Negl. Trop. Dis.">
        <title>Revisiting the worldwide diversity of Leptospira species in the environment.</title>
        <authorList>
            <person name="Vincent A.T."/>
            <person name="Schiettekatte O."/>
            <person name="Bourhy P."/>
            <person name="Veyrier F.J."/>
            <person name="Picardeau M."/>
        </authorList>
    </citation>
    <scope>NUCLEOTIDE SEQUENCE [LARGE SCALE GENOMIC DNA]</scope>
    <source>
        <strain evidence="7 8">201800273</strain>
    </source>
</reference>
<dbReference type="RefSeq" id="WP_135772007.1">
    <property type="nucleotide sequence ID" value="NZ_RQFT01000016.1"/>
</dbReference>
<name>A0A7I0HM06_9LEPT</name>
<dbReference type="EMBL" id="RQFT01000016">
    <property type="protein sequence ID" value="TGL01913.1"/>
    <property type="molecule type" value="Genomic_DNA"/>
</dbReference>
<keyword evidence="2 5" id="KW-0812">Transmembrane</keyword>
<dbReference type="InterPro" id="IPR035952">
    <property type="entry name" value="Rhomboid-like_sf"/>
</dbReference>
<comment type="caution">
    <text evidence="7">The sequence shown here is derived from an EMBL/GenBank/DDBJ whole genome shotgun (WGS) entry which is preliminary data.</text>
</comment>
<feature type="transmembrane region" description="Helical" evidence="5">
    <location>
        <begin position="208"/>
        <end position="231"/>
    </location>
</feature>
<comment type="subcellular location">
    <subcellularLocation>
        <location evidence="1">Membrane</location>
        <topology evidence="1">Multi-pass membrane protein</topology>
    </subcellularLocation>
</comment>
<dbReference type="InterPro" id="IPR027392">
    <property type="entry name" value="TF_Znf"/>
</dbReference>
<gene>
    <name evidence="7" type="ORF">EHQ43_18600</name>
</gene>
<feature type="domain" description="Transcription factor zinc-finger" evidence="6">
    <location>
        <begin position="2"/>
        <end position="40"/>
    </location>
</feature>
<sequence length="361" mass="42303">MKCPRCLNNLHLLKNSEMKTHHCMSCDGIFINTKQLDRIKFNSLYLKIDEIKNNTANRLNLKCSNCNKPFLQFSYPFNENNLILDYCNNCECLWLDYEEKYFLTLKEKIGGYLDPSLNSNKKFELNQNFEKELIKSIQTKINDRNRKILIKSSSFNIYNIITIASILIIATLLIFLLNSQNPIDSFQSLISRSGGNRRSYRYLPLKGFFYHTSFLNLLYTSFFFLTFTYLLRKIFKPVEFIAMIFLSQYLGFLFISRQIKIQSLSGNLPAVSSLIALYSAYFSLDTFTIFFKNRLQWLPPIITIFVNPKMYSIIWLISISIICLETNQKEILSLCIGGAITGIIFGYLKFNDILEKFIYYK</sequence>
<evidence type="ECO:0000256" key="2">
    <source>
        <dbReference type="ARBA" id="ARBA00022692"/>
    </source>
</evidence>
<organism evidence="7 8">
    <name type="scientific">Leptospira bouyouniensis</name>
    <dbReference type="NCBI Taxonomy" id="2484911"/>
    <lineage>
        <taxon>Bacteria</taxon>
        <taxon>Pseudomonadati</taxon>
        <taxon>Spirochaetota</taxon>
        <taxon>Spirochaetia</taxon>
        <taxon>Leptospirales</taxon>
        <taxon>Leptospiraceae</taxon>
        <taxon>Leptospira</taxon>
    </lineage>
</organism>
<dbReference type="Pfam" id="PF13453">
    <property type="entry name" value="Zn_ribbon_TFIIB"/>
    <property type="match status" value="1"/>
</dbReference>
<keyword evidence="3 5" id="KW-1133">Transmembrane helix</keyword>
<feature type="transmembrane region" description="Helical" evidence="5">
    <location>
        <begin position="331"/>
        <end position="350"/>
    </location>
</feature>
<evidence type="ECO:0000256" key="1">
    <source>
        <dbReference type="ARBA" id="ARBA00004141"/>
    </source>
</evidence>
<proteinExistence type="predicted"/>
<evidence type="ECO:0000256" key="5">
    <source>
        <dbReference type="SAM" id="Phobius"/>
    </source>
</evidence>
<protein>
    <recommendedName>
        <fullName evidence="6">Transcription factor zinc-finger domain-containing protein</fullName>
    </recommendedName>
</protein>
<evidence type="ECO:0000256" key="3">
    <source>
        <dbReference type="ARBA" id="ARBA00022989"/>
    </source>
</evidence>
<feature type="transmembrane region" description="Helical" evidence="5">
    <location>
        <begin position="297"/>
        <end position="324"/>
    </location>
</feature>
<evidence type="ECO:0000313" key="7">
    <source>
        <dbReference type="EMBL" id="TGL01913.1"/>
    </source>
</evidence>
<feature type="transmembrane region" description="Helical" evidence="5">
    <location>
        <begin position="157"/>
        <end position="177"/>
    </location>
</feature>
<dbReference type="AlphaFoldDB" id="A0A7I0HM06"/>
<evidence type="ECO:0000259" key="6">
    <source>
        <dbReference type="Pfam" id="PF13453"/>
    </source>
</evidence>
<feature type="transmembrane region" description="Helical" evidence="5">
    <location>
        <begin position="268"/>
        <end position="291"/>
    </location>
</feature>
<feature type="transmembrane region" description="Helical" evidence="5">
    <location>
        <begin position="237"/>
        <end position="256"/>
    </location>
</feature>